<dbReference type="InterPro" id="IPR052194">
    <property type="entry name" value="MESH1"/>
</dbReference>
<dbReference type="Gene3D" id="1.10.3210.10">
    <property type="entry name" value="Hypothetical protein af1432"/>
    <property type="match status" value="1"/>
</dbReference>
<dbReference type="EMBL" id="AWTN01000007">
    <property type="protein sequence ID" value="KGG99564.1"/>
    <property type="molecule type" value="Genomic_DNA"/>
</dbReference>
<dbReference type="RefSeq" id="WP_034377578.1">
    <property type="nucleotide sequence ID" value="NZ_AWTN01000007.1"/>
</dbReference>
<dbReference type="SUPFAM" id="SSF109604">
    <property type="entry name" value="HD-domain/PDEase-like"/>
    <property type="match status" value="1"/>
</dbReference>
<dbReference type="AlphaFoldDB" id="A0A0E3BQT1"/>
<comment type="caution">
    <text evidence="1">The sequence shown here is derived from an EMBL/GenBank/DDBJ whole genome shotgun (WGS) entry which is preliminary data.</text>
</comment>
<name>A0A0E3BQT1_9BURK</name>
<dbReference type="GO" id="GO:0008893">
    <property type="term" value="F:guanosine-3',5'-bis(diphosphate) 3'-diphosphatase activity"/>
    <property type="evidence" value="ECO:0007669"/>
    <property type="project" value="TreeGrafter"/>
</dbReference>
<evidence type="ECO:0008006" key="3">
    <source>
        <dbReference type="Google" id="ProtNLM"/>
    </source>
</evidence>
<sequence length="149" mass="16373">MKLLDAYKLAATLHAGQVDKGGRPYIEHLSRVFIRVLEQGGERDQQIAALLHDAIEDGHTTEDSLLELGVPRTAVELIAVLTRREGQSYSDYIRGVLARDRAALVKRCDLADNLDEERLNVLAPQVSQRLKAKYGGALSILDGLVQDAA</sequence>
<evidence type="ECO:0000313" key="1">
    <source>
        <dbReference type="EMBL" id="KGG99564.1"/>
    </source>
</evidence>
<accession>A0A0E3BQT1</accession>
<protein>
    <recommendedName>
        <fullName evidence="3">HD domain-containing protein</fullName>
    </recommendedName>
</protein>
<reference evidence="1 2" key="1">
    <citation type="submission" date="2013-09" db="EMBL/GenBank/DDBJ databases">
        <title>High correlation between genotypes and phenotypes of environmental bacteria Comamonas testosteroni strains.</title>
        <authorList>
            <person name="Liu L."/>
            <person name="Zhu W."/>
            <person name="Xia X."/>
            <person name="Xu B."/>
            <person name="Luo M."/>
            <person name="Wang G."/>
        </authorList>
    </citation>
    <scope>NUCLEOTIDE SEQUENCE [LARGE SCALE GENOMIC DNA]</scope>
    <source>
        <strain evidence="1 2">JL14</strain>
    </source>
</reference>
<gene>
    <name evidence="1" type="ORF">P245_03390</name>
</gene>
<organism evidence="1 2">
    <name type="scientific">Comamonas thiooxydans</name>
    <dbReference type="NCBI Taxonomy" id="363952"/>
    <lineage>
        <taxon>Bacteria</taxon>
        <taxon>Pseudomonadati</taxon>
        <taxon>Pseudomonadota</taxon>
        <taxon>Betaproteobacteria</taxon>
        <taxon>Burkholderiales</taxon>
        <taxon>Comamonadaceae</taxon>
        <taxon>Comamonas</taxon>
    </lineage>
</organism>
<evidence type="ECO:0000313" key="2">
    <source>
        <dbReference type="Proteomes" id="UP000029567"/>
    </source>
</evidence>
<proteinExistence type="predicted"/>
<dbReference type="Proteomes" id="UP000029567">
    <property type="component" value="Unassembled WGS sequence"/>
</dbReference>
<dbReference type="PANTHER" id="PTHR46246:SF1">
    <property type="entry name" value="GUANOSINE-3',5'-BIS(DIPHOSPHATE) 3'-PYROPHOSPHOHYDROLASE MESH1"/>
    <property type="match status" value="1"/>
</dbReference>
<dbReference type="Pfam" id="PF13328">
    <property type="entry name" value="HD_4"/>
    <property type="match status" value="1"/>
</dbReference>
<dbReference type="PANTHER" id="PTHR46246">
    <property type="entry name" value="GUANOSINE-3',5'-BIS(DIPHOSPHATE) 3'-PYROPHOSPHOHYDROLASE MESH1"/>
    <property type="match status" value="1"/>
</dbReference>